<dbReference type="Proteomes" id="UP000503440">
    <property type="component" value="Chromosome"/>
</dbReference>
<dbReference type="AlphaFoldDB" id="A0A6C0Y4Y7"/>
<reference evidence="2 3" key="1">
    <citation type="submission" date="2019-09" db="EMBL/GenBank/DDBJ databases">
        <title>Non-baumannii Acinetobacter spp. carrying blaNDM-1 isolated in China.</title>
        <authorList>
            <person name="Cui C."/>
            <person name="Chen C."/>
            <person name="Sun J."/>
            <person name="Liu Y."/>
        </authorList>
    </citation>
    <scope>NUCLEOTIDE SEQUENCE [LARGE SCALE GENOMIC DNA]</scope>
    <source>
        <strain evidence="2 3">B18</strain>
    </source>
</reference>
<feature type="chain" id="PRO_5025447856" evidence="1">
    <location>
        <begin position="23"/>
        <end position="182"/>
    </location>
</feature>
<accession>A0A6C0Y4Y7</accession>
<keyword evidence="1" id="KW-0732">Signal</keyword>
<dbReference type="EMBL" id="CP044455">
    <property type="protein sequence ID" value="QIC71264.1"/>
    <property type="molecule type" value="Genomic_DNA"/>
</dbReference>
<name>A0A6C0Y4Y7_9GAMM</name>
<evidence type="ECO:0000256" key="1">
    <source>
        <dbReference type="SAM" id="SignalP"/>
    </source>
</evidence>
<evidence type="ECO:0000313" key="3">
    <source>
        <dbReference type="Proteomes" id="UP000503440"/>
    </source>
</evidence>
<evidence type="ECO:0000313" key="2">
    <source>
        <dbReference type="EMBL" id="QIC71264.1"/>
    </source>
</evidence>
<dbReference type="RefSeq" id="WP_163146167.1">
    <property type="nucleotide sequence ID" value="NZ_CP044455.1"/>
</dbReference>
<feature type="signal peptide" evidence="1">
    <location>
        <begin position="1"/>
        <end position="22"/>
    </location>
</feature>
<proteinExistence type="predicted"/>
<organism evidence="2 3">
    <name type="scientific">Acinetobacter indicus</name>
    <dbReference type="NCBI Taxonomy" id="756892"/>
    <lineage>
        <taxon>Bacteria</taxon>
        <taxon>Pseudomonadati</taxon>
        <taxon>Pseudomonadota</taxon>
        <taxon>Gammaproteobacteria</taxon>
        <taxon>Moraxellales</taxon>
        <taxon>Moraxellaceae</taxon>
        <taxon>Acinetobacter</taxon>
    </lineage>
</organism>
<gene>
    <name evidence="2" type="ORF">FSC09_13045</name>
</gene>
<dbReference type="PROSITE" id="PS51257">
    <property type="entry name" value="PROKAR_LIPOPROTEIN"/>
    <property type="match status" value="1"/>
</dbReference>
<sequence>MSNLIKPLSLACLLGSALLLSACERNPSPEPKQELSAEDQVLQELKSEPVRTFPKTEQDLHDLQLLTDYEQRFGQMSEEMEVELMQMQQQGTLDDGFARSRQGDNIQSALNMLKALDLKTEQGRYIQGLMYEYWDHQAQLHAQQPASAASESAPDSVKGLGKFIHAQEQLEHWRDQYPQLEH</sequence>
<protein>
    <submittedName>
        <fullName evidence="2">Uncharacterized protein</fullName>
    </submittedName>
</protein>